<keyword evidence="11" id="KW-0675">Receptor</keyword>
<evidence type="ECO:0000313" key="16">
    <source>
        <dbReference type="EMBL" id="EFJ11061.1"/>
    </source>
</evidence>
<evidence type="ECO:0000256" key="10">
    <source>
        <dbReference type="ARBA" id="ARBA00023136"/>
    </source>
</evidence>
<keyword evidence="7" id="KW-0418">Kinase</keyword>
<dbReference type="PANTHER" id="PTHR47974">
    <property type="entry name" value="OS07G0415500 PROTEIN"/>
    <property type="match status" value="1"/>
</dbReference>
<dbReference type="PANTHER" id="PTHR47974:SF9">
    <property type="entry name" value="RECEPTOR-LIKE SERINE_THREONINE-PROTEIN KINASE"/>
    <property type="match status" value="1"/>
</dbReference>
<evidence type="ECO:0000256" key="12">
    <source>
        <dbReference type="ARBA" id="ARBA00023180"/>
    </source>
</evidence>
<dbReference type="EMBL" id="GL377649">
    <property type="protein sequence ID" value="EFJ11061.1"/>
    <property type="molecule type" value="Genomic_DNA"/>
</dbReference>
<dbReference type="Gene3D" id="1.10.510.10">
    <property type="entry name" value="Transferase(Phosphotransferase) domain 1"/>
    <property type="match status" value="1"/>
</dbReference>
<evidence type="ECO:0000256" key="6">
    <source>
        <dbReference type="ARBA" id="ARBA00022741"/>
    </source>
</evidence>
<dbReference type="PIRSF" id="PIRSF000654">
    <property type="entry name" value="Integrin-linked_kinase"/>
    <property type="match status" value="1"/>
</dbReference>
<dbReference type="GO" id="GO:0005524">
    <property type="term" value="F:ATP binding"/>
    <property type="evidence" value="ECO:0007669"/>
    <property type="project" value="UniProtKB-UniRule"/>
</dbReference>
<reference evidence="16 17" key="1">
    <citation type="journal article" date="2011" name="Science">
        <title>The Selaginella genome identifies genetic changes associated with the evolution of vascular plants.</title>
        <authorList>
            <person name="Banks J.A."/>
            <person name="Nishiyama T."/>
            <person name="Hasebe M."/>
            <person name="Bowman J.L."/>
            <person name="Gribskov M."/>
            <person name="dePamphilis C."/>
            <person name="Albert V.A."/>
            <person name="Aono N."/>
            <person name="Aoyama T."/>
            <person name="Ambrose B.A."/>
            <person name="Ashton N.W."/>
            <person name="Axtell M.J."/>
            <person name="Barker E."/>
            <person name="Barker M.S."/>
            <person name="Bennetzen J.L."/>
            <person name="Bonawitz N.D."/>
            <person name="Chapple C."/>
            <person name="Cheng C."/>
            <person name="Correa L.G."/>
            <person name="Dacre M."/>
            <person name="DeBarry J."/>
            <person name="Dreyer I."/>
            <person name="Elias M."/>
            <person name="Engstrom E.M."/>
            <person name="Estelle M."/>
            <person name="Feng L."/>
            <person name="Finet C."/>
            <person name="Floyd S.K."/>
            <person name="Frommer W.B."/>
            <person name="Fujita T."/>
            <person name="Gramzow L."/>
            <person name="Gutensohn M."/>
            <person name="Harholt J."/>
            <person name="Hattori M."/>
            <person name="Heyl A."/>
            <person name="Hirai T."/>
            <person name="Hiwatashi Y."/>
            <person name="Ishikawa M."/>
            <person name="Iwata M."/>
            <person name="Karol K.G."/>
            <person name="Koehler B."/>
            <person name="Kolukisaoglu U."/>
            <person name="Kubo M."/>
            <person name="Kurata T."/>
            <person name="Lalonde S."/>
            <person name="Li K."/>
            <person name="Li Y."/>
            <person name="Litt A."/>
            <person name="Lyons E."/>
            <person name="Manning G."/>
            <person name="Maruyama T."/>
            <person name="Michael T.P."/>
            <person name="Mikami K."/>
            <person name="Miyazaki S."/>
            <person name="Morinaga S."/>
            <person name="Murata T."/>
            <person name="Mueller-Roeber B."/>
            <person name="Nelson D.R."/>
            <person name="Obara M."/>
            <person name="Oguri Y."/>
            <person name="Olmstead R.G."/>
            <person name="Onodera N."/>
            <person name="Petersen B.L."/>
            <person name="Pils B."/>
            <person name="Prigge M."/>
            <person name="Rensing S.A."/>
            <person name="Riano-Pachon D.M."/>
            <person name="Roberts A.W."/>
            <person name="Sato Y."/>
            <person name="Scheller H.V."/>
            <person name="Schulz B."/>
            <person name="Schulz C."/>
            <person name="Shakirov E.V."/>
            <person name="Shibagaki N."/>
            <person name="Shinohara N."/>
            <person name="Shippen D.E."/>
            <person name="Soerensen I."/>
            <person name="Sotooka R."/>
            <person name="Sugimoto N."/>
            <person name="Sugita M."/>
            <person name="Sumikawa N."/>
            <person name="Tanurdzic M."/>
            <person name="Theissen G."/>
            <person name="Ulvskov P."/>
            <person name="Wakazuki S."/>
            <person name="Weng J.K."/>
            <person name="Willats W.W."/>
            <person name="Wipf D."/>
            <person name="Wolf P.G."/>
            <person name="Yang L."/>
            <person name="Zimmer A.D."/>
            <person name="Zhu Q."/>
            <person name="Mitros T."/>
            <person name="Hellsten U."/>
            <person name="Loque D."/>
            <person name="Otillar R."/>
            <person name="Salamov A."/>
            <person name="Schmutz J."/>
            <person name="Shapiro H."/>
            <person name="Lindquist E."/>
            <person name="Lucas S."/>
            <person name="Rokhsar D."/>
            <person name="Grigoriev I.V."/>
        </authorList>
    </citation>
    <scope>NUCLEOTIDE SEQUENCE [LARGE SCALE GENOMIC DNA]</scope>
</reference>
<keyword evidence="9" id="KW-1133">Transmembrane helix</keyword>
<gene>
    <name evidence="16" type="ORF">SELMODRAFT_23585</name>
</gene>
<evidence type="ECO:0000256" key="11">
    <source>
        <dbReference type="ARBA" id="ARBA00023170"/>
    </source>
</evidence>
<evidence type="ECO:0000256" key="14">
    <source>
        <dbReference type="RuleBase" id="RU000304"/>
    </source>
</evidence>
<keyword evidence="17" id="KW-1185">Reference proteome</keyword>
<comment type="subcellular location">
    <subcellularLocation>
        <location evidence="1">Cell membrane</location>
        <topology evidence="1">Single-pass type I membrane protein</topology>
    </subcellularLocation>
</comment>
<feature type="non-terminal residue" evidence="16">
    <location>
        <position position="1"/>
    </location>
</feature>
<dbReference type="HOGENOM" id="CLU_000288_21_4_1"/>
<feature type="binding site" evidence="13">
    <location>
        <position position="39"/>
    </location>
    <ligand>
        <name>ATP</name>
        <dbReference type="ChEBI" id="CHEBI:30616"/>
    </ligand>
</feature>
<dbReference type="STRING" id="88036.D8SWQ1"/>
<keyword evidence="14" id="KW-0723">Serine/threonine-protein kinase</keyword>
<dbReference type="GO" id="GO:0004674">
    <property type="term" value="F:protein serine/threonine kinase activity"/>
    <property type="evidence" value="ECO:0007669"/>
    <property type="project" value="UniProtKB-KW"/>
</dbReference>
<keyword evidence="4" id="KW-0812">Transmembrane</keyword>
<evidence type="ECO:0000256" key="2">
    <source>
        <dbReference type="ARBA" id="ARBA00022475"/>
    </source>
</evidence>
<comment type="similarity">
    <text evidence="14">Belongs to the protein kinase superfamily.</text>
</comment>
<dbReference type="PROSITE" id="PS00108">
    <property type="entry name" value="PROTEIN_KINASE_ST"/>
    <property type="match status" value="1"/>
</dbReference>
<dbReference type="GO" id="GO:0002229">
    <property type="term" value="P:defense response to oomycetes"/>
    <property type="evidence" value="ECO:0007669"/>
    <property type="project" value="UniProtKB-ARBA"/>
</dbReference>
<dbReference type="Proteomes" id="UP000001514">
    <property type="component" value="Unassembled WGS sequence"/>
</dbReference>
<dbReference type="GO" id="GO:0005886">
    <property type="term" value="C:plasma membrane"/>
    <property type="evidence" value="ECO:0007669"/>
    <property type="project" value="UniProtKB-SubCell"/>
</dbReference>
<evidence type="ECO:0000256" key="3">
    <source>
        <dbReference type="ARBA" id="ARBA00022679"/>
    </source>
</evidence>
<evidence type="ECO:0000256" key="4">
    <source>
        <dbReference type="ARBA" id="ARBA00022692"/>
    </source>
</evidence>
<feature type="non-terminal residue" evidence="16">
    <location>
        <position position="291"/>
    </location>
</feature>
<dbReference type="Pfam" id="PF00069">
    <property type="entry name" value="Pkinase"/>
    <property type="match status" value="1"/>
</dbReference>
<dbReference type="InterPro" id="IPR008271">
    <property type="entry name" value="Ser/Thr_kinase_AS"/>
</dbReference>
<evidence type="ECO:0000313" key="17">
    <source>
        <dbReference type="Proteomes" id="UP000001514"/>
    </source>
</evidence>
<dbReference type="Gene3D" id="3.30.200.20">
    <property type="entry name" value="Phosphorylase Kinase, domain 1"/>
    <property type="match status" value="1"/>
</dbReference>
<accession>D8SWQ1</accession>
<keyword evidence="6 13" id="KW-0547">Nucleotide-binding</keyword>
<keyword evidence="10" id="KW-0472">Membrane</keyword>
<dbReference type="FunFam" id="1.10.510.10:FF:000240">
    <property type="entry name" value="Lectin-domain containing receptor kinase A4.3"/>
    <property type="match status" value="1"/>
</dbReference>
<evidence type="ECO:0000259" key="15">
    <source>
        <dbReference type="PROSITE" id="PS50011"/>
    </source>
</evidence>
<proteinExistence type="inferred from homology"/>
<evidence type="ECO:0000256" key="1">
    <source>
        <dbReference type="ARBA" id="ARBA00004251"/>
    </source>
</evidence>
<keyword evidence="3" id="KW-0808">Transferase</keyword>
<keyword evidence="12" id="KW-0325">Glycoprotein</keyword>
<evidence type="ECO:0000256" key="7">
    <source>
        <dbReference type="ARBA" id="ARBA00022777"/>
    </source>
</evidence>
<dbReference type="AlphaFoldDB" id="D8SWQ1"/>
<keyword evidence="2" id="KW-1003">Cell membrane</keyword>
<dbReference type="Gramene" id="EFJ11061">
    <property type="protein sequence ID" value="EFJ11061"/>
    <property type="gene ID" value="SELMODRAFT_23585"/>
</dbReference>
<dbReference type="InterPro" id="IPR017441">
    <property type="entry name" value="Protein_kinase_ATP_BS"/>
</dbReference>
<evidence type="ECO:0000256" key="5">
    <source>
        <dbReference type="ARBA" id="ARBA00022729"/>
    </source>
</evidence>
<dbReference type="PROSITE" id="PS50011">
    <property type="entry name" value="PROTEIN_KINASE_DOM"/>
    <property type="match status" value="1"/>
</dbReference>
<sequence length="291" mass="32669">FSYDYLKCVTKDFANVLGQGGYGAVYLGVLPDDTRVAVKLLNEGFPQEFDSGSNEDKSFLAEVATLANIRHSNVVHLLGFCLEAPKHLLVYEYLENKSLDKVLFEPTTPLTKWKTRMQILIGAARGIEYFHSYSGDRRVVHRDIKPANVLLTADFHAKVADFGLAKIMDTATHTTNFTMPGTVGYRAPECTIIGDAITVQADVFSFGVVCIEVVSGRRLVYVEQQGRTRVLLFRRALELMLQEEYMKLVDERLAEDGIDEDEVRKVVRVAGWCLQEDPKQRPTMDAVVALL</sequence>
<dbReference type="PROSITE" id="PS00107">
    <property type="entry name" value="PROTEIN_KINASE_ATP"/>
    <property type="match status" value="1"/>
</dbReference>
<evidence type="ECO:0000256" key="8">
    <source>
        <dbReference type="ARBA" id="ARBA00022840"/>
    </source>
</evidence>
<organism evidence="17">
    <name type="scientific">Selaginella moellendorffii</name>
    <name type="common">Spikemoss</name>
    <dbReference type="NCBI Taxonomy" id="88036"/>
    <lineage>
        <taxon>Eukaryota</taxon>
        <taxon>Viridiplantae</taxon>
        <taxon>Streptophyta</taxon>
        <taxon>Embryophyta</taxon>
        <taxon>Tracheophyta</taxon>
        <taxon>Lycopodiopsida</taxon>
        <taxon>Selaginellales</taxon>
        <taxon>Selaginellaceae</taxon>
        <taxon>Selaginella</taxon>
    </lineage>
</organism>
<name>D8SWQ1_SELML</name>
<dbReference type="eggNOG" id="ENOG502QUMK">
    <property type="taxonomic scope" value="Eukaryota"/>
</dbReference>
<dbReference type="InterPro" id="IPR011009">
    <property type="entry name" value="Kinase-like_dom_sf"/>
</dbReference>
<dbReference type="SUPFAM" id="SSF56112">
    <property type="entry name" value="Protein kinase-like (PK-like)"/>
    <property type="match status" value="1"/>
</dbReference>
<dbReference type="InParanoid" id="D8SWQ1"/>
<evidence type="ECO:0000256" key="9">
    <source>
        <dbReference type="ARBA" id="ARBA00022989"/>
    </source>
</evidence>
<keyword evidence="8 13" id="KW-0067">ATP-binding</keyword>
<protein>
    <recommendedName>
        <fullName evidence="15">Protein kinase domain-containing protein</fullName>
    </recommendedName>
</protein>
<feature type="domain" description="Protein kinase" evidence="15">
    <location>
        <begin position="11"/>
        <end position="291"/>
    </location>
</feature>
<dbReference type="KEGG" id="smo:SELMODRAFT_23585"/>
<dbReference type="InterPro" id="IPR000719">
    <property type="entry name" value="Prot_kinase_dom"/>
</dbReference>
<evidence type="ECO:0000256" key="13">
    <source>
        <dbReference type="PROSITE-ProRule" id="PRU10141"/>
    </source>
</evidence>
<dbReference type="SMART" id="SM00220">
    <property type="entry name" value="S_TKc"/>
    <property type="match status" value="1"/>
</dbReference>
<keyword evidence="5" id="KW-0732">Signal</keyword>